<dbReference type="PROSITE" id="PS51257">
    <property type="entry name" value="PROKAR_LIPOPROTEIN"/>
    <property type="match status" value="1"/>
</dbReference>
<dbReference type="EMBL" id="RJJE01000009">
    <property type="protein sequence ID" value="RNI29924.1"/>
    <property type="molecule type" value="Genomic_DNA"/>
</dbReference>
<comment type="caution">
    <text evidence="2">The sequence shown here is derived from an EMBL/GenBank/DDBJ whole genome shotgun (WGS) entry which is preliminary data.</text>
</comment>
<gene>
    <name evidence="2" type="ORF">EFA69_10365</name>
</gene>
<evidence type="ECO:0000313" key="3">
    <source>
        <dbReference type="Proteomes" id="UP000271010"/>
    </source>
</evidence>
<proteinExistence type="predicted"/>
<feature type="domain" description="DUF5017" evidence="1">
    <location>
        <begin position="17"/>
        <end position="203"/>
    </location>
</feature>
<evidence type="ECO:0000259" key="1">
    <source>
        <dbReference type="Pfam" id="PF16409"/>
    </source>
</evidence>
<evidence type="ECO:0000313" key="2">
    <source>
        <dbReference type="EMBL" id="RNI29924.1"/>
    </source>
</evidence>
<reference evidence="2 3" key="1">
    <citation type="submission" date="2018-11" db="EMBL/GenBank/DDBJ databases">
        <title>Rufibacter latericius sp. nov., isolated from water in Baiyang Lake.</title>
        <authorList>
            <person name="Yang Y."/>
        </authorList>
    </citation>
    <scope>NUCLEOTIDE SEQUENCE [LARGE SCALE GENOMIC DNA]</scope>
    <source>
        <strain evidence="2 3">MCC P1</strain>
    </source>
</reference>
<dbReference type="OrthoDB" id="1082472at2"/>
<accession>A0A3M9MWK2</accession>
<dbReference type="Pfam" id="PF16409">
    <property type="entry name" value="DUF5017"/>
    <property type="match status" value="1"/>
</dbReference>
<dbReference type="InterPro" id="IPR032185">
    <property type="entry name" value="DUF5017"/>
</dbReference>
<dbReference type="Proteomes" id="UP000271010">
    <property type="component" value="Unassembled WGS sequence"/>
</dbReference>
<organism evidence="2 3">
    <name type="scientific">Rufibacter immobilis</name>
    <dbReference type="NCBI Taxonomy" id="1348778"/>
    <lineage>
        <taxon>Bacteria</taxon>
        <taxon>Pseudomonadati</taxon>
        <taxon>Bacteroidota</taxon>
        <taxon>Cytophagia</taxon>
        <taxon>Cytophagales</taxon>
        <taxon>Hymenobacteraceae</taxon>
        <taxon>Rufibacter</taxon>
    </lineage>
</organism>
<dbReference type="RefSeq" id="WP_123133006.1">
    <property type="nucleotide sequence ID" value="NZ_RJJE01000009.1"/>
</dbReference>
<protein>
    <submittedName>
        <fullName evidence="2">DUF5017 domain-containing protein</fullName>
    </submittedName>
</protein>
<sequence length="302" mass="33959">MKFKYLFYLLLPLSFYSCQDTEVEAPTFDVKPTSLQYKLGDSVRFNFTGDPDFLTFYSGEIGKEYQNRDRVELTGGKLELEFETQTLYGRDTDYISLLASTNFSGTYTPEEVTKATWVDISNRFTFATAAPGAVGVRTMSGKVDVTDLLANGQPIYFAYKYVGKASTTTKTSQWLWRLYAFNVTNSFPNGNSTLVSTLATTDWVSVDFANPTSKWIYTSALVYFNPFSTLDASEEWAISKPFNPNKVTPDRGVAIKEFSRRKSSHAYLYSKPGTYKVVFVATNGTIDGQKSMVKELEITVLP</sequence>
<dbReference type="AlphaFoldDB" id="A0A3M9MWK2"/>
<name>A0A3M9MWK2_9BACT</name>
<keyword evidence="3" id="KW-1185">Reference proteome</keyword>